<accession>A0ABP7IBH7</accession>
<dbReference type="Proteomes" id="UP001501821">
    <property type="component" value="Unassembled WGS sequence"/>
</dbReference>
<evidence type="ECO:0008006" key="4">
    <source>
        <dbReference type="Google" id="ProtNLM"/>
    </source>
</evidence>
<dbReference type="EMBL" id="BAABAH010000004">
    <property type="protein sequence ID" value="GAA3814293.1"/>
    <property type="molecule type" value="Genomic_DNA"/>
</dbReference>
<reference evidence="3" key="1">
    <citation type="journal article" date="2019" name="Int. J. Syst. Evol. Microbiol.">
        <title>The Global Catalogue of Microorganisms (GCM) 10K type strain sequencing project: providing services to taxonomists for standard genome sequencing and annotation.</title>
        <authorList>
            <consortium name="The Broad Institute Genomics Platform"/>
            <consortium name="The Broad Institute Genome Sequencing Center for Infectious Disease"/>
            <person name="Wu L."/>
            <person name="Ma J."/>
        </authorList>
    </citation>
    <scope>NUCLEOTIDE SEQUENCE [LARGE SCALE GENOMIC DNA]</scope>
    <source>
        <strain evidence="3">JCM 16953</strain>
    </source>
</reference>
<dbReference type="RefSeq" id="WP_344774035.1">
    <property type="nucleotide sequence ID" value="NZ_BAABAH010000004.1"/>
</dbReference>
<proteinExistence type="predicted"/>
<feature type="compositionally biased region" description="Basic and acidic residues" evidence="1">
    <location>
        <begin position="41"/>
        <end position="72"/>
    </location>
</feature>
<evidence type="ECO:0000313" key="3">
    <source>
        <dbReference type="Proteomes" id="UP001501821"/>
    </source>
</evidence>
<evidence type="ECO:0000256" key="1">
    <source>
        <dbReference type="SAM" id="MobiDB-lite"/>
    </source>
</evidence>
<protein>
    <recommendedName>
        <fullName evidence="4">DUF5709 domain-containing protein</fullName>
    </recommendedName>
</protein>
<organism evidence="2 3">
    <name type="scientific">Nocardioides panacisoli</name>
    <dbReference type="NCBI Taxonomy" id="627624"/>
    <lineage>
        <taxon>Bacteria</taxon>
        <taxon>Bacillati</taxon>
        <taxon>Actinomycetota</taxon>
        <taxon>Actinomycetes</taxon>
        <taxon>Propionibacteriales</taxon>
        <taxon>Nocardioidaceae</taxon>
        <taxon>Nocardioides</taxon>
    </lineage>
</organism>
<name>A0ABP7IBH7_9ACTN</name>
<sequence>MTEQQQDEENPDTAELWEADDARKRDGDTGLDGTPVEEIEEERRRRLAPENRPENAEVDNTDREFDVEKGMFTDEDGYEDAPKLYPPLGEGGA</sequence>
<gene>
    <name evidence="2" type="ORF">GCM10022242_15600</name>
</gene>
<feature type="compositionally biased region" description="Acidic residues" evidence="1">
    <location>
        <begin position="1"/>
        <end position="19"/>
    </location>
</feature>
<evidence type="ECO:0000313" key="2">
    <source>
        <dbReference type="EMBL" id="GAA3814293.1"/>
    </source>
</evidence>
<comment type="caution">
    <text evidence="2">The sequence shown here is derived from an EMBL/GenBank/DDBJ whole genome shotgun (WGS) entry which is preliminary data.</text>
</comment>
<feature type="region of interest" description="Disordered" evidence="1">
    <location>
        <begin position="1"/>
        <end position="93"/>
    </location>
</feature>
<keyword evidence="3" id="KW-1185">Reference proteome</keyword>